<organism evidence="4 5">
    <name type="scientific">Candidatus Enterocloster excrementipullorum</name>
    <dbReference type="NCBI Taxonomy" id="2838559"/>
    <lineage>
        <taxon>Bacteria</taxon>
        <taxon>Bacillati</taxon>
        <taxon>Bacillota</taxon>
        <taxon>Clostridia</taxon>
        <taxon>Lachnospirales</taxon>
        <taxon>Lachnospiraceae</taxon>
        <taxon>Enterocloster</taxon>
    </lineage>
</organism>
<dbReference type="GO" id="GO:0003677">
    <property type="term" value="F:DNA binding"/>
    <property type="evidence" value="ECO:0007669"/>
    <property type="project" value="UniProtKB-UniRule"/>
</dbReference>
<dbReference type="SUPFAM" id="SSF46689">
    <property type="entry name" value="Homeodomain-like"/>
    <property type="match status" value="1"/>
</dbReference>
<dbReference type="Proteomes" id="UP000823910">
    <property type="component" value="Unassembled WGS sequence"/>
</dbReference>
<feature type="DNA-binding region" description="H-T-H motif" evidence="2">
    <location>
        <begin position="26"/>
        <end position="45"/>
    </location>
</feature>
<gene>
    <name evidence="4" type="ORF">H9704_07455</name>
</gene>
<dbReference type="InterPro" id="IPR009057">
    <property type="entry name" value="Homeodomain-like_sf"/>
</dbReference>
<keyword evidence="1 2" id="KW-0238">DNA-binding</keyword>
<dbReference type="AlphaFoldDB" id="A0A9D2N0M9"/>
<dbReference type="PROSITE" id="PS50977">
    <property type="entry name" value="HTH_TETR_2"/>
    <property type="match status" value="1"/>
</dbReference>
<dbReference type="Pfam" id="PF00440">
    <property type="entry name" value="TetR_N"/>
    <property type="match status" value="1"/>
</dbReference>
<dbReference type="Gene3D" id="1.10.357.10">
    <property type="entry name" value="Tetracycline Repressor, domain 2"/>
    <property type="match status" value="1"/>
</dbReference>
<dbReference type="EMBL" id="DWWT01000030">
    <property type="protein sequence ID" value="HJC05974.1"/>
    <property type="molecule type" value="Genomic_DNA"/>
</dbReference>
<evidence type="ECO:0000256" key="2">
    <source>
        <dbReference type="PROSITE-ProRule" id="PRU00335"/>
    </source>
</evidence>
<evidence type="ECO:0000259" key="3">
    <source>
        <dbReference type="PROSITE" id="PS50977"/>
    </source>
</evidence>
<protein>
    <submittedName>
        <fullName evidence="4">TetR/AcrR family transcriptional regulator</fullName>
    </submittedName>
</protein>
<dbReference type="PANTHER" id="PTHR43479:SF7">
    <property type="entry name" value="TETR-FAMILY TRANSCRIPTIONAL REGULATOR"/>
    <property type="match status" value="1"/>
</dbReference>
<evidence type="ECO:0000313" key="4">
    <source>
        <dbReference type="EMBL" id="HJC05974.1"/>
    </source>
</evidence>
<evidence type="ECO:0000256" key="1">
    <source>
        <dbReference type="ARBA" id="ARBA00023125"/>
    </source>
</evidence>
<dbReference type="InterPro" id="IPR039532">
    <property type="entry name" value="TetR_C_Firmicutes"/>
</dbReference>
<evidence type="ECO:0000313" key="5">
    <source>
        <dbReference type="Proteomes" id="UP000823910"/>
    </source>
</evidence>
<reference evidence="4" key="2">
    <citation type="submission" date="2021-04" db="EMBL/GenBank/DDBJ databases">
        <authorList>
            <person name="Gilroy R."/>
        </authorList>
    </citation>
    <scope>NUCLEOTIDE SEQUENCE</scope>
    <source>
        <strain evidence="4">CHK180-15479</strain>
    </source>
</reference>
<comment type="caution">
    <text evidence="4">The sequence shown here is derived from an EMBL/GenBank/DDBJ whole genome shotgun (WGS) entry which is preliminary data.</text>
</comment>
<dbReference type="Pfam" id="PF14278">
    <property type="entry name" value="TetR_C_8"/>
    <property type="match status" value="1"/>
</dbReference>
<sequence>MASFTKKAICQSFIKLLSERPIDKITVKDIVDDCGIARNTFYYHYQDIYQVLEDILDQRVQDAVERMKKEAAGWEKKSSEQNLRDGFKELKEHGNVFYNMFQSAGEGEVRRYLLRTSTVFFNHLVEIRAQGIEASEEDKKLIASFFRNAISGYMAEWLDSGMKMPIDEMMNRIGQLFGDSITEALRRSEALCRDADGKKKPLPEPESKS</sequence>
<proteinExistence type="predicted"/>
<dbReference type="PANTHER" id="PTHR43479">
    <property type="entry name" value="ACREF/ENVCD OPERON REPRESSOR-RELATED"/>
    <property type="match status" value="1"/>
</dbReference>
<name>A0A9D2N0M9_9FIRM</name>
<dbReference type="InterPro" id="IPR001647">
    <property type="entry name" value="HTH_TetR"/>
</dbReference>
<feature type="domain" description="HTH tetR-type" evidence="3">
    <location>
        <begin position="3"/>
        <end position="63"/>
    </location>
</feature>
<reference evidence="4" key="1">
    <citation type="journal article" date="2021" name="PeerJ">
        <title>Extensive microbial diversity within the chicken gut microbiome revealed by metagenomics and culture.</title>
        <authorList>
            <person name="Gilroy R."/>
            <person name="Ravi A."/>
            <person name="Getino M."/>
            <person name="Pursley I."/>
            <person name="Horton D.L."/>
            <person name="Alikhan N.F."/>
            <person name="Baker D."/>
            <person name="Gharbi K."/>
            <person name="Hall N."/>
            <person name="Watson M."/>
            <person name="Adriaenssens E.M."/>
            <person name="Foster-Nyarko E."/>
            <person name="Jarju S."/>
            <person name="Secka A."/>
            <person name="Antonio M."/>
            <person name="Oren A."/>
            <person name="Chaudhuri R.R."/>
            <person name="La Ragione R."/>
            <person name="Hildebrand F."/>
            <person name="Pallen M.J."/>
        </authorList>
    </citation>
    <scope>NUCLEOTIDE SEQUENCE</scope>
    <source>
        <strain evidence="4">CHK180-15479</strain>
    </source>
</reference>
<dbReference type="InterPro" id="IPR050624">
    <property type="entry name" value="HTH-type_Tx_Regulator"/>
</dbReference>
<accession>A0A9D2N0M9</accession>